<name>A0A8S3CHH4_9BILA</name>
<keyword evidence="6" id="KW-0479">Metal-binding</keyword>
<feature type="transmembrane region" description="Helical" evidence="7">
    <location>
        <begin position="6"/>
        <end position="24"/>
    </location>
</feature>
<feature type="binding site" evidence="6">
    <location>
        <position position="72"/>
    </location>
    <ligand>
        <name>Zn(2+)</name>
        <dbReference type="ChEBI" id="CHEBI:29105"/>
    </ligand>
</feature>
<sequence>FLPCGILWIYSVIPLVISLFPLNFPLNSSSSLCHLGQIILFIVGATFFAFDIPQRFWPGALDFIGQGHHLFHLCIYFVTLLQMHGVYWDYETHQKIIDQRSKPDLIFCAGSIISLILWDIVIVWYFRRRLGDKDHAH</sequence>
<evidence type="ECO:0000313" key="8">
    <source>
        <dbReference type="EMBL" id="CAF4910511.1"/>
    </source>
</evidence>
<dbReference type="PANTHER" id="PTHR20855">
    <property type="entry name" value="ADIPOR/PROGESTIN RECEPTOR-RELATED"/>
    <property type="match status" value="1"/>
</dbReference>
<evidence type="ECO:0000256" key="7">
    <source>
        <dbReference type="SAM" id="Phobius"/>
    </source>
</evidence>
<protein>
    <submittedName>
        <fullName evidence="8">Uncharacterized protein</fullName>
    </submittedName>
</protein>
<evidence type="ECO:0000256" key="2">
    <source>
        <dbReference type="ARBA" id="ARBA00007018"/>
    </source>
</evidence>
<evidence type="ECO:0000256" key="1">
    <source>
        <dbReference type="ARBA" id="ARBA00004141"/>
    </source>
</evidence>
<feature type="transmembrane region" description="Helical" evidence="7">
    <location>
        <begin position="70"/>
        <end position="90"/>
    </location>
</feature>
<evidence type="ECO:0000256" key="4">
    <source>
        <dbReference type="ARBA" id="ARBA00022989"/>
    </source>
</evidence>
<keyword evidence="3 7" id="KW-0812">Transmembrane</keyword>
<dbReference type="InterPro" id="IPR004254">
    <property type="entry name" value="AdipoR/HlyIII-related"/>
</dbReference>
<dbReference type="GO" id="GO:0038023">
    <property type="term" value="F:signaling receptor activity"/>
    <property type="evidence" value="ECO:0007669"/>
    <property type="project" value="TreeGrafter"/>
</dbReference>
<evidence type="ECO:0000256" key="3">
    <source>
        <dbReference type="ARBA" id="ARBA00022692"/>
    </source>
</evidence>
<comment type="subcellular location">
    <subcellularLocation>
        <location evidence="1">Membrane</location>
        <topology evidence="1">Multi-pass membrane protein</topology>
    </subcellularLocation>
</comment>
<dbReference type="Proteomes" id="UP000681720">
    <property type="component" value="Unassembled WGS sequence"/>
</dbReference>
<evidence type="ECO:0000256" key="5">
    <source>
        <dbReference type="ARBA" id="ARBA00023136"/>
    </source>
</evidence>
<comment type="similarity">
    <text evidence="2">Belongs to the ADIPOR family.</text>
</comment>
<feature type="binding site" evidence="6">
    <location>
        <position position="68"/>
    </location>
    <ligand>
        <name>Zn(2+)</name>
        <dbReference type="ChEBI" id="CHEBI:29105"/>
    </ligand>
</feature>
<evidence type="ECO:0000256" key="6">
    <source>
        <dbReference type="PIRSR" id="PIRSR604254-1"/>
    </source>
</evidence>
<gene>
    <name evidence="8" type="ORF">GIL414_LOCUS52300</name>
</gene>
<evidence type="ECO:0000313" key="9">
    <source>
        <dbReference type="Proteomes" id="UP000681720"/>
    </source>
</evidence>
<dbReference type="EMBL" id="CAJOBJ010178839">
    <property type="protein sequence ID" value="CAF4910511.1"/>
    <property type="molecule type" value="Genomic_DNA"/>
</dbReference>
<dbReference type="GO" id="GO:0016020">
    <property type="term" value="C:membrane"/>
    <property type="evidence" value="ECO:0007669"/>
    <property type="project" value="UniProtKB-SubCell"/>
</dbReference>
<feature type="transmembrane region" description="Helical" evidence="7">
    <location>
        <begin position="31"/>
        <end position="50"/>
    </location>
</feature>
<dbReference type="Pfam" id="PF03006">
    <property type="entry name" value="HlyIII"/>
    <property type="match status" value="1"/>
</dbReference>
<dbReference type="GO" id="GO:0046872">
    <property type="term" value="F:metal ion binding"/>
    <property type="evidence" value="ECO:0007669"/>
    <property type="project" value="UniProtKB-KW"/>
</dbReference>
<proteinExistence type="inferred from homology"/>
<comment type="caution">
    <text evidence="8">The sequence shown here is derived from an EMBL/GenBank/DDBJ whole genome shotgun (WGS) entry which is preliminary data.</text>
</comment>
<feature type="non-terminal residue" evidence="8">
    <location>
        <position position="1"/>
    </location>
</feature>
<feature type="transmembrane region" description="Helical" evidence="7">
    <location>
        <begin position="105"/>
        <end position="126"/>
    </location>
</feature>
<keyword evidence="6" id="KW-0862">Zinc</keyword>
<dbReference type="AlphaFoldDB" id="A0A8S3CHH4"/>
<reference evidence="8" key="1">
    <citation type="submission" date="2021-02" db="EMBL/GenBank/DDBJ databases">
        <authorList>
            <person name="Nowell W R."/>
        </authorList>
    </citation>
    <scope>NUCLEOTIDE SEQUENCE</scope>
</reference>
<accession>A0A8S3CHH4</accession>
<organism evidence="8 9">
    <name type="scientific">Rotaria magnacalcarata</name>
    <dbReference type="NCBI Taxonomy" id="392030"/>
    <lineage>
        <taxon>Eukaryota</taxon>
        <taxon>Metazoa</taxon>
        <taxon>Spiralia</taxon>
        <taxon>Gnathifera</taxon>
        <taxon>Rotifera</taxon>
        <taxon>Eurotatoria</taxon>
        <taxon>Bdelloidea</taxon>
        <taxon>Philodinida</taxon>
        <taxon>Philodinidae</taxon>
        <taxon>Rotaria</taxon>
    </lineage>
</organism>
<keyword evidence="5 7" id="KW-0472">Membrane</keyword>
<dbReference type="PANTHER" id="PTHR20855:SF92">
    <property type="entry name" value="PROGESTIN AND ADIPOQ RECEPTOR FAMILY MEMBER 3-LIKE"/>
    <property type="match status" value="1"/>
</dbReference>
<keyword evidence="4 7" id="KW-1133">Transmembrane helix</keyword>